<sequence length="223" mass="23754">MAEPTGTVPLPLHETLQGGPSGPASIDPFGAATRRVAVLATVFTCGALAGAAGAGAYVSESQYEDRTPASRASVQLVITGVADHSRAEPMKADAQKRALWLDGVLMYMGERGAAIVTRVHRPGRSLRIRVPDLPVSLTAGDPPKQVQIRIAPRDCELASMWTPSARPFRLTWRAADGDWRTDPVGDHNASVEVTLIAHMDSVCDARSRPRAAWATGLLRDQGS</sequence>
<feature type="region of interest" description="Disordered" evidence="1">
    <location>
        <begin position="1"/>
        <end position="22"/>
    </location>
</feature>
<accession>A0A927K690</accession>
<name>A0A927K690_9ACTN</name>
<gene>
    <name evidence="2" type="ORF">IE331_09720</name>
</gene>
<proteinExistence type="predicted"/>
<dbReference type="AlphaFoldDB" id="A0A927K690"/>
<dbReference type="Proteomes" id="UP000616839">
    <property type="component" value="Unassembled WGS sequence"/>
</dbReference>
<dbReference type="EMBL" id="JACYXZ010000002">
    <property type="protein sequence ID" value="MBD8869900.1"/>
    <property type="molecule type" value="Genomic_DNA"/>
</dbReference>
<evidence type="ECO:0000313" key="3">
    <source>
        <dbReference type="Proteomes" id="UP000616839"/>
    </source>
</evidence>
<evidence type="ECO:0000313" key="2">
    <source>
        <dbReference type="EMBL" id="MBD8869900.1"/>
    </source>
</evidence>
<dbReference type="RefSeq" id="WP_192142899.1">
    <property type="nucleotide sequence ID" value="NZ_JACYXZ010000002.1"/>
</dbReference>
<comment type="caution">
    <text evidence="2">The sequence shown here is derived from an EMBL/GenBank/DDBJ whole genome shotgun (WGS) entry which is preliminary data.</text>
</comment>
<evidence type="ECO:0000256" key="1">
    <source>
        <dbReference type="SAM" id="MobiDB-lite"/>
    </source>
</evidence>
<protein>
    <submittedName>
        <fullName evidence="2">Uncharacterized protein</fullName>
    </submittedName>
</protein>
<reference evidence="2" key="1">
    <citation type="submission" date="2020-09" db="EMBL/GenBank/DDBJ databases">
        <title>Nocardioides sp. strain MJB4 16S ribosomal RNA gene Genome sequencing and assembly.</title>
        <authorList>
            <person name="Kim I."/>
        </authorList>
    </citation>
    <scope>NUCLEOTIDE SEQUENCE</scope>
    <source>
        <strain evidence="2">MJB4</strain>
    </source>
</reference>
<keyword evidence="3" id="KW-1185">Reference proteome</keyword>
<organism evidence="2 3">
    <name type="scientific">Nocardioides donggukensis</name>
    <dbReference type="NCBI Taxonomy" id="2774019"/>
    <lineage>
        <taxon>Bacteria</taxon>
        <taxon>Bacillati</taxon>
        <taxon>Actinomycetota</taxon>
        <taxon>Actinomycetes</taxon>
        <taxon>Propionibacteriales</taxon>
        <taxon>Nocardioidaceae</taxon>
        <taxon>Nocardioides</taxon>
    </lineage>
</organism>